<reference evidence="1 2" key="1">
    <citation type="submission" date="2018-07" db="EMBL/GenBank/DDBJ databases">
        <title>Genome sequence of Azospirillum sp. ATCC 49961.</title>
        <authorList>
            <person name="Sant'Anna F.H."/>
            <person name="Baldani J.I."/>
            <person name="Zilli J.E."/>
            <person name="Reis V.M."/>
            <person name="Hartmann A."/>
            <person name="Cruz L."/>
            <person name="de Souza E.M."/>
            <person name="de Oliveira Pedrosa F."/>
            <person name="Passaglia L.M.P."/>
        </authorList>
    </citation>
    <scope>NUCLEOTIDE SEQUENCE [LARGE SCALE GENOMIC DNA]</scope>
    <source>
        <strain evidence="1 2">ATCC 49961</strain>
    </source>
</reference>
<dbReference type="Proteomes" id="UP000480854">
    <property type="component" value="Unassembled WGS sequence"/>
</dbReference>
<protein>
    <submittedName>
        <fullName evidence="1">Addiction module component, tigr02574 family protein</fullName>
    </submittedName>
</protein>
<dbReference type="OrthoDB" id="7173839at2"/>
<proteinExistence type="predicted"/>
<name>A0A9W7TZS4_9PROT</name>
<gene>
    <name evidence="1" type="ORF">DS843_02750</name>
</gene>
<dbReference type="Pfam" id="PF09720">
    <property type="entry name" value="Unstab_antitox"/>
    <property type="match status" value="1"/>
</dbReference>
<dbReference type="NCBIfam" id="TIGR02574">
    <property type="entry name" value="stabl_TIGR02574"/>
    <property type="match status" value="1"/>
</dbReference>
<dbReference type="AlphaFoldDB" id="A0A9W7TZS4"/>
<organism evidence="1 2">
    <name type="scientific">Roseomonas genomospecies 6</name>
    <dbReference type="NCBI Taxonomy" id="214106"/>
    <lineage>
        <taxon>Bacteria</taxon>
        <taxon>Pseudomonadati</taxon>
        <taxon>Pseudomonadota</taxon>
        <taxon>Alphaproteobacteria</taxon>
        <taxon>Acetobacterales</taxon>
        <taxon>Roseomonadaceae</taxon>
        <taxon>Roseomonas</taxon>
    </lineage>
</organism>
<evidence type="ECO:0000313" key="1">
    <source>
        <dbReference type="EMBL" id="KAA0683331.1"/>
    </source>
</evidence>
<comment type="caution">
    <text evidence="1">The sequence shown here is derived from an EMBL/GenBank/DDBJ whole genome shotgun (WGS) entry which is preliminary data.</text>
</comment>
<keyword evidence="2" id="KW-1185">Reference proteome</keyword>
<dbReference type="EMBL" id="QOKW01000002">
    <property type="protein sequence ID" value="KAA0683331.1"/>
    <property type="molecule type" value="Genomic_DNA"/>
</dbReference>
<evidence type="ECO:0000313" key="2">
    <source>
        <dbReference type="Proteomes" id="UP000480854"/>
    </source>
</evidence>
<dbReference type="InterPro" id="IPR013406">
    <property type="entry name" value="CHP02574_addiction_mod"/>
</dbReference>
<sequence length="70" mass="8029">MVMPIDFSHLSAQERLELIGELWESLEDGDVPVAEEVRAELDRRNANFHESRVKAVSWTELRGVLRPARA</sequence>
<accession>A0A9W7TZS4</accession>